<dbReference type="InterPro" id="IPR035906">
    <property type="entry name" value="MetI-like_sf"/>
</dbReference>
<keyword evidence="4 7" id="KW-0812">Transmembrane</keyword>
<name>A0A8S8X6L9_9PROT</name>
<keyword evidence="6 7" id="KW-0472">Membrane</keyword>
<accession>A0A8S8X6L9</accession>
<comment type="caution">
    <text evidence="9">The sequence shown here is derived from an EMBL/GenBank/DDBJ whole genome shotgun (WGS) entry which is preliminary data.</text>
</comment>
<evidence type="ECO:0000313" key="9">
    <source>
        <dbReference type="EMBL" id="GIL38473.1"/>
    </source>
</evidence>
<dbReference type="Gene3D" id="1.10.3720.10">
    <property type="entry name" value="MetI-like"/>
    <property type="match status" value="1"/>
</dbReference>
<evidence type="ECO:0000256" key="6">
    <source>
        <dbReference type="ARBA" id="ARBA00023136"/>
    </source>
</evidence>
<evidence type="ECO:0000313" key="10">
    <source>
        <dbReference type="Proteomes" id="UP000681075"/>
    </source>
</evidence>
<keyword evidence="5 7" id="KW-1133">Transmembrane helix</keyword>
<organism evidence="9 10">
    <name type="scientific">Roseiterribacter gracilis</name>
    <dbReference type="NCBI Taxonomy" id="2812848"/>
    <lineage>
        <taxon>Bacteria</taxon>
        <taxon>Pseudomonadati</taxon>
        <taxon>Pseudomonadota</taxon>
        <taxon>Alphaproteobacteria</taxon>
        <taxon>Rhodospirillales</taxon>
        <taxon>Roseiterribacteraceae</taxon>
        <taxon>Roseiterribacter</taxon>
    </lineage>
</organism>
<dbReference type="GO" id="GO:0005886">
    <property type="term" value="C:plasma membrane"/>
    <property type="evidence" value="ECO:0007669"/>
    <property type="project" value="UniProtKB-SubCell"/>
</dbReference>
<evidence type="ECO:0000259" key="8">
    <source>
        <dbReference type="PROSITE" id="PS50928"/>
    </source>
</evidence>
<protein>
    <submittedName>
        <fullName evidence="9">Glutathione ABC transporter permease</fullName>
    </submittedName>
</protein>
<keyword evidence="10" id="KW-1185">Reference proteome</keyword>
<dbReference type="InterPro" id="IPR045621">
    <property type="entry name" value="BPD_transp_1_N"/>
</dbReference>
<keyword evidence="3" id="KW-1003">Cell membrane</keyword>
<evidence type="ECO:0000256" key="4">
    <source>
        <dbReference type="ARBA" id="ARBA00022692"/>
    </source>
</evidence>
<gene>
    <name evidence="9" type="ORF">TMPK1_07100</name>
</gene>
<feature type="transmembrane region" description="Helical" evidence="7">
    <location>
        <begin position="254"/>
        <end position="278"/>
    </location>
</feature>
<feature type="transmembrane region" description="Helical" evidence="7">
    <location>
        <begin position="149"/>
        <end position="171"/>
    </location>
</feature>
<proteinExistence type="inferred from homology"/>
<dbReference type="PANTHER" id="PTHR43163:SF6">
    <property type="entry name" value="DIPEPTIDE TRANSPORT SYSTEM PERMEASE PROTEIN DPPB-RELATED"/>
    <property type="match status" value="1"/>
</dbReference>
<dbReference type="GO" id="GO:0055085">
    <property type="term" value="P:transmembrane transport"/>
    <property type="evidence" value="ECO:0007669"/>
    <property type="project" value="InterPro"/>
</dbReference>
<dbReference type="PROSITE" id="PS50928">
    <property type="entry name" value="ABC_TM1"/>
    <property type="match status" value="1"/>
</dbReference>
<comment type="subcellular location">
    <subcellularLocation>
        <location evidence="1 7">Cell membrane</location>
        <topology evidence="1 7">Multi-pass membrane protein</topology>
    </subcellularLocation>
</comment>
<feature type="transmembrane region" description="Helical" evidence="7">
    <location>
        <begin position="114"/>
        <end position="137"/>
    </location>
</feature>
<dbReference type="Pfam" id="PF19300">
    <property type="entry name" value="BPD_transp_1_N"/>
    <property type="match status" value="1"/>
</dbReference>
<feature type="domain" description="ABC transmembrane type-1" evidence="8">
    <location>
        <begin position="110"/>
        <end position="307"/>
    </location>
</feature>
<feature type="transmembrane region" description="Helical" evidence="7">
    <location>
        <begin position="183"/>
        <end position="200"/>
    </location>
</feature>
<evidence type="ECO:0000256" key="2">
    <source>
        <dbReference type="ARBA" id="ARBA00022448"/>
    </source>
</evidence>
<sequence>MRDAASAASLGLVLHRVLTSALIRAAELIALLLVVGTVLFFLLRLAGDPAAVLAGQGATPEQIIAIRQAYGLDGPLLAQYLTYLRQLAVLDFGTSLASGEPALGKVLHHLPVTLLLASAALALSILLGLGTGVFLGARTGRNDGRIASLLLFVVQGVPGYVVALLLINLFAVQLHWLPPFGVVNWRGWFLPTLALAAFLAPKIARVTAANLQEALREDYVRLAYATGAAPRTVLWRHALPNALLGATALAGTQLAFLLSGSVVTESIFVVPGMGWLLIQSARSLDFPVLQALTAVVATMVFLINLGTDALFRHLDPRLRKQQR</sequence>
<evidence type="ECO:0000256" key="3">
    <source>
        <dbReference type="ARBA" id="ARBA00022475"/>
    </source>
</evidence>
<evidence type="ECO:0000256" key="1">
    <source>
        <dbReference type="ARBA" id="ARBA00004651"/>
    </source>
</evidence>
<reference evidence="9" key="1">
    <citation type="submission" date="2021-02" db="EMBL/GenBank/DDBJ databases">
        <title>Genome sequence of Rhodospirillales sp. strain TMPK1 isolated from soil.</title>
        <authorList>
            <person name="Nakai R."/>
            <person name="Kusada H."/>
            <person name="Tamaki H."/>
        </authorList>
    </citation>
    <scope>NUCLEOTIDE SEQUENCE</scope>
    <source>
        <strain evidence="9">TMPK1</strain>
    </source>
</reference>
<dbReference type="Proteomes" id="UP000681075">
    <property type="component" value="Unassembled WGS sequence"/>
</dbReference>
<feature type="transmembrane region" description="Helical" evidence="7">
    <location>
        <begin position="290"/>
        <end position="311"/>
    </location>
</feature>
<dbReference type="SUPFAM" id="SSF161098">
    <property type="entry name" value="MetI-like"/>
    <property type="match status" value="1"/>
</dbReference>
<dbReference type="PANTHER" id="PTHR43163">
    <property type="entry name" value="DIPEPTIDE TRANSPORT SYSTEM PERMEASE PROTEIN DPPB-RELATED"/>
    <property type="match status" value="1"/>
</dbReference>
<evidence type="ECO:0000256" key="5">
    <source>
        <dbReference type="ARBA" id="ARBA00022989"/>
    </source>
</evidence>
<comment type="similarity">
    <text evidence="7">Belongs to the binding-protein-dependent transport system permease family.</text>
</comment>
<feature type="transmembrane region" description="Helical" evidence="7">
    <location>
        <begin position="21"/>
        <end position="43"/>
    </location>
</feature>
<evidence type="ECO:0000256" key="7">
    <source>
        <dbReference type="RuleBase" id="RU363032"/>
    </source>
</evidence>
<dbReference type="EMBL" id="BOPV01000001">
    <property type="protein sequence ID" value="GIL38473.1"/>
    <property type="molecule type" value="Genomic_DNA"/>
</dbReference>
<dbReference type="Pfam" id="PF00528">
    <property type="entry name" value="BPD_transp_1"/>
    <property type="match status" value="1"/>
</dbReference>
<dbReference type="CDD" id="cd06261">
    <property type="entry name" value="TM_PBP2"/>
    <property type="match status" value="1"/>
</dbReference>
<dbReference type="AlphaFoldDB" id="A0A8S8X6L9"/>
<dbReference type="InterPro" id="IPR000515">
    <property type="entry name" value="MetI-like"/>
</dbReference>
<keyword evidence="2 7" id="KW-0813">Transport</keyword>